<dbReference type="InterPro" id="IPR037038">
    <property type="entry name" value="HepT-like_sf"/>
</dbReference>
<keyword evidence="5" id="KW-0378">Hydrolase</keyword>
<dbReference type="EMBL" id="DRIG01000038">
    <property type="protein sequence ID" value="HEC78191.1"/>
    <property type="molecule type" value="Genomic_DNA"/>
</dbReference>
<keyword evidence="1" id="KW-0597">Phosphoprotein</keyword>
<dbReference type="GO" id="GO:0000166">
    <property type="term" value="F:nucleotide binding"/>
    <property type="evidence" value="ECO:0007669"/>
    <property type="project" value="UniProtKB-KW"/>
</dbReference>
<evidence type="ECO:0000313" key="8">
    <source>
        <dbReference type="Proteomes" id="UP000885826"/>
    </source>
</evidence>
<keyword evidence="4" id="KW-0547">Nucleotide-binding</keyword>
<evidence type="ECO:0000313" key="7">
    <source>
        <dbReference type="EMBL" id="HEC78191.1"/>
    </source>
</evidence>
<dbReference type="InterPro" id="IPR008201">
    <property type="entry name" value="HepT-like"/>
</dbReference>
<dbReference type="Proteomes" id="UP000885826">
    <property type="component" value="Unassembled WGS sequence"/>
</dbReference>
<dbReference type="GO" id="GO:0110001">
    <property type="term" value="C:toxin-antitoxin complex"/>
    <property type="evidence" value="ECO:0007669"/>
    <property type="project" value="InterPro"/>
</dbReference>
<sequence length="110" mass="12992">MRNYHHFVQDIITACEKIVRFVENMDFEQFSKDEKTVDAVIRNLEIIGEATRKIPDSVKERYNNIDWPAIIGMRNIIIHEYFGVDLEEIWKTIKEDIPALKLSVKKLLSN</sequence>
<dbReference type="GO" id="GO:0016787">
    <property type="term" value="F:hydrolase activity"/>
    <property type="evidence" value="ECO:0007669"/>
    <property type="project" value="UniProtKB-KW"/>
</dbReference>
<gene>
    <name evidence="7" type="ORF">ENI34_03500</name>
</gene>
<protein>
    <submittedName>
        <fullName evidence="7">DUF86 domain-containing protein</fullName>
    </submittedName>
</protein>
<keyword evidence="2" id="KW-1277">Toxin-antitoxin system</keyword>
<dbReference type="PANTHER" id="PTHR34139">
    <property type="entry name" value="UPF0331 PROTEIN MJ0127"/>
    <property type="match status" value="1"/>
</dbReference>
<dbReference type="GO" id="GO:0004540">
    <property type="term" value="F:RNA nuclease activity"/>
    <property type="evidence" value="ECO:0007669"/>
    <property type="project" value="InterPro"/>
</dbReference>
<dbReference type="PANTHER" id="PTHR34139:SF1">
    <property type="entry name" value="RNASE MJ1380-RELATED"/>
    <property type="match status" value="1"/>
</dbReference>
<evidence type="ECO:0000256" key="1">
    <source>
        <dbReference type="ARBA" id="ARBA00022553"/>
    </source>
</evidence>
<keyword evidence="3" id="KW-0540">Nuclease</keyword>
<comment type="caution">
    <text evidence="7">The sequence shown here is derived from an EMBL/GenBank/DDBJ whole genome shotgun (WGS) entry which is preliminary data.</text>
</comment>
<evidence type="ECO:0000256" key="6">
    <source>
        <dbReference type="ARBA" id="ARBA00024207"/>
    </source>
</evidence>
<evidence type="ECO:0000256" key="4">
    <source>
        <dbReference type="ARBA" id="ARBA00022741"/>
    </source>
</evidence>
<reference evidence="7" key="1">
    <citation type="journal article" date="2020" name="mSystems">
        <title>Genome- and Community-Level Interaction Insights into Carbon Utilization and Element Cycling Functions of Hydrothermarchaeota in Hydrothermal Sediment.</title>
        <authorList>
            <person name="Zhou Z."/>
            <person name="Liu Y."/>
            <person name="Xu W."/>
            <person name="Pan J."/>
            <person name="Luo Z.H."/>
            <person name="Li M."/>
        </authorList>
    </citation>
    <scope>NUCLEOTIDE SEQUENCE</scope>
    <source>
        <strain evidence="7">HyVt-388</strain>
    </source>
</reference>
<dbReference type="Pfam" id="PF01934">
    <property type="entry name" value="HepT-like"/>
    <property type="match status" value="1"/>
</dbReference>
<evidence type="ECO:0000256" key="3">
    <source>
        <dbReference type="ARBA" id="ARBA00022722"/>
    </source>
</evidence>
<evidence type="ECO:0000256" key="5">
    <source>
        <dbReference type="ARBA" id="ARBA00022801"/>
    </source>
</evidence>
<evidence type="ECO:0000256" key="2">
    <source>
        <dbReference type="ARBA" id="ARBA00022649"/>
    </source>
</evidence>
<name>A0A9C9JZR9_UNCW3</name>
<dbReference type="Gene3D" id="1.20.120.580">
    <property type="entry name" value="bsu32300-like"/>
    <property type="match status" value="1"/>
</dbReference>
<dbReference type="InterPro" id="IPR051813">
    <property type="entry name" value="HepT_RNase_toxin"/>
</dbReference>
<dbReference type="AlphaFoldDB" id="A0A9C9JZR9"/>
<accession>A0A9C9JZR9</accession>
<proteinExistence type="inferred from homology"/>
<comment type="similarity">
    <text evidence="6">Belongs to the HepT RNase toxin family.</text>
</comment>
<organism evidence="7 8">
    <name type="scientific">candidate division WOR-3 bacterium</name>
    <dbReference type="NCBI Taxonomy" id="2052148"/>
    <lineage>
        <taxon>Bacteria</taxon>
        <taxon>Bacteria division WOR-3</taxon>
    </lineage>
</organism>